<organism evidence="3 4">
    <name type="scientific">Arenicella chitinivorans</name>
    <dbReference type="NCBI Taxonomy" id="1329800"/>
    <lineage>
        <taxon>Bacteria</taxon>
        <taxon>Pseudomonadati</taxon>
        <taxon>Pseudomonadota</taxon>
        <taxon>Gammaproteobacteria</taxon>
        <taxon>Arenicellales</taxon>
        <taxon>Arenicellaceae</taxon>
        <taxon>Arenicella</taxon>
    </lineage>
</organism>
<dbReference type="CDD" id="cd07814">
    <property type="entry name" value="SRPBCC_CalC_Aha1-like"/>
    <property type="match status" value="1"/>
</dbReference>
<comment type="caution">
    <text evidence="3">The sequence shown here is derived from an EMBL/GenBank/DDBJ whole genome shotgun (WGS) entry which is preliminary data.</text>
</comment>
<protein>
    <recommendedName>
        <fullName evidence="2">Activator of Hsp90 ATPase homologue 1/2-like C-terminal domain-containing protein</fullName>
    </recommendedName>
</protein>
<gene>
    <name evidence="3" type="ORF">GCM10008090_10320</name>
</gene>
<dbReference type="InterPro" id="IPR013538">
    <property type="entry name" value="ASHA1/2-like_C"/>
</dbReference>
<evidence type="ECO:0000259" key="2">
    <source>
        <dbReference type="Pfam" id="PF08327"/>
    </source>
</evidence>
<dbReference type="Proteomes" id="UP000614811">
    <property type="component" value="Unassembled WGS sequence"/>
</dbReference>
<dbReference type="InterPro" id="IPR023393">
    <property type="entry name" value="START-like_dom_sf"/>
</dbReference>
<dbReference type="SUPFAM" id="SSF55961">
    <property type="entry name" value="Bet v1-like"/>
    <property type="match status" value="1"/>
</dbReference>
<evidence type="ECO:0000313" key="3">
    <source>
        <dbReference type="EMBL" id="GHA03254.1"/>
    </source>
</evidence>
<accession>A0A918RLS3</accession>
<comment type="similarity">
    <text evidence="1">Belongs to the AHA1 family.</text>
</comment>
<dbReference type="Pfam" id="PF08327">
    <property type="entry name" value="AHSA1"/>
    <property type="match status" value="1"/>
</dbReference>
<reference evidence="3" key="1">
    <citation type="journal article" date="2014" name="Int. J. Syst. Evol. Microbiol.">
        <title>Complete genome sequence of Corynebacterium casei LMG S-19264T (=DSM 44701T), isolated from a smear-ripened cheese.</title>
        <authorList>
            <consortium name="US DOE Joint Genome Institute (JGI-PGF)"/>
            <person name="Walter F."/>
            <person name="Albersmeier A."/>
            <person name="Kalinowski J."/>
            <person name="Ruckert C."/>
        </authorList>
    </citation>
    <scope>NUCLEOTIDE SEQUENCE</scope>
    <source>
        <strain evidence="3">KCTC 12711</strain>
    </source>
</reference>
<dbReference type="EMBL" id="BMXA01000002">
    <property type="protein sequence ID" value="GHA03254.1"/>
    <property type="molecule type" value="Genomic_DNA"/>
</dbReference>
<dbReference type="RefSeq" id="WP_189398978.1">
    <property type="nucleotide sequence ID" value="NZ_BMXA01000002.1"/>
</dbReference>
<sequence>MNAITVVPATLKRAFNAPQKLVYEAWTQEQHLCQWQVPNSEVSCVYRSADIRSGGSALYKMVMPSGKEMWLLTKYHDLNPYDRIVFTQYESNENGDVLSPSMPNWPKEIRATINLNEVDGVTYMEFVWQPVNPTQAEADAWESSRAQFSNGWGGSFELLAGYLAQN</sequence>
<name>A0A918RLS3_9GAMM</name>
<evidence type="ECO:0000313" key="4">
    <source>
        <dbReference type="Proteomes" id="UP000614811"/>
    </source>
</evidence>
<reference evidence="3" key="2">
    <citation type="submission" date="2020-09" db="EMBL/GenBank/DDBJ databases">
        <authorList>
            <person name="Sun Q."/>
            <person name="Kim S."/>
        </authorList>
    </citation>
    <scope>NUCLEOTIDE SEQUENCE</scope>
    <source>
        <strain evidence="3">KCTC 12711</strain>
    </source>
</reference>
<proteinExistence type="inferred from homology"/>
<feature type="domain" description="Activator of Hsp90 ATPase homologue 1/2-like C-terminal" evidence="2">
    <location>
        <begin position="16"/>
        <end position="163"/>
    </location>
</feature>
<evidence type="ECO:0000256" key="1">
    <source>
        <dbReference type="ARBA" id="ARBA00006817"/>
    </source>
</evidence>
<dbReference type="AlphaFoldDB" id="A0A918RLS3"/>
<dbReference type="Gene3D" id="3.30.530.20">
    <property type="match status" value="1"/>
</dbReference>
<keyword evidence="4" id="KW-1185">Reference proteome</keyword>